<keyword evidence="2" id="KW-1185">Reference proteome</keyword>
<dbReference type="EMBL" id="NNRL01000151">
    <property type="protein sequence ID" value="OYR16419.1"/>
    <property type="molecule type" value="Genomic_DNA"/>
</dbReference>
<sequence length="40" mass="4649">MQLITLPKTCSQFWATCFGASFYLKAFFTSTQILCVKYLF</sequence>
<proteinExistence type="predicted"/>
<name>A0A256FNK9_9HYPH</name>
<reference evidence="1 2" key="1">
    <citation type="submission" date="2017-07" db="EMBL/GenBank/DDBJ databases">
        <title>Phylogenetic study on the rhizospheric bacterium Ochrobactrum sp. A44.</title>
        <authorList>
            <person name="Krzyzanowska D.M."/>
            <person name="Ossowicki A."/>
            <person name="Rajewska M."/>
            <person name="Maciag T."/>
            <person name="Kaczynski Z."/>
            <person name="Czerwicka M."/>
            <person name="Jafra S."/>
        </authorList>
    </citation>
    <scope>NUCLEOTIDE SEQUENCE [LARGE SCALE GENOMIC DNA]</scope>
    <source>
        <strain evidence="1 2">OgA9a</strain>
    </source>
</reference>
<organism evidence="1 2">
    <name type="scientific">Brucella grignonensis</name>
    <dbReference type="NCBI Taxonomy" id="94627"/>
    <lineage>
        <taxon>Bacteria</taxon>
        <taxon>Pseudomonadati</taxon>
        <taxon>Pseudomonadota</taxon>
        <taxon>Alphaproteobacteria</taxon>
        <taxon>Hyphomicrobiales</taxon>
        <taxon>Brucellaceae</taxon>
        <taxon>Brucella/Ochrobactrum group</taxon>
        <taxon>Brucella</taxon>
    </lineage>
</organism>
<comment type="caution">
    <text evidence="1">The sequence shown here is derived from an EMBL/GenBank/DDBJ whole genome shotgun (WGS) entry which is preliminary data.</text>
</comment>
<evidence type="ECO:0000313" key="1">
    <source>
        <dbReference type="EMBL" id="OYR16419.1"/>
    </source>
</evidence>
<protein>
    <submittedName>
        <fullName evidence="1">Uncharacterized protein</fullName>
    </submittedName>
</protein>
<dbReference type="Proteomes" id="UP000216478">
    <property type="component" value="Unassembled WGS sequence"/>
</dbReference>
<dbReference type="AlphaFoldDB" id="A0A256FNK9"/>
<gene>
    <name evidence="1" type="ORF">CEV33_4429</name>
</gene>
<accession>A0A256FNK9</accession>
<evidence type="ECO:0000313" key="2">
    <source>
        <dbReference type="Proteomes" id="UP000216478"/>
    </source>
</evidence>